<evidence type="ECO:0000256" key="2">
    <source>
        <dbReference type="ARBA" id="ARBA00022475"/>
    </source>
</evidence>
<evidence type="ECO:0000313" key="12">
    <source>
        <dbReference type="Proteomes" id="UP001163046"/>
    </source>
</evidence>
<comment type="subcellular location">
    <subcellularLocation>
        <location evidence="1">Cell membrane</location>
        <topology evidence="1">Multi-pass membrane protein</topology>
    </subcellularLocation>
</comment>
<keyword evidence="12" id="KW-1185">Reference proteome</keyword>
<keyword evidence="6 9" id="KW-0472">Membrane</keyword>
<dbReference type="Gene3D" id="1.20.1070.10">
    <property type="entry name" value="Rhodopsin 7-helix transmembrane proteins"/>
    <property type="match status" value="1"/>
</dbReference>
<keyword evidence="8" id="KW-0807">Transducer</keyword>
<proteinExistence type="predicted"/>
<evidence type="ECO:0000256" key="8">
    <source>
        <dbReference type="ARBA" id="ARBA00023224"/>
    </source>
</evidence>
<dbReference type="Pfam" id="PF00001">
    <property type="entry name" value="7tm_1"/>
    <property type="match status" value="1"/>
</dbReference>
<evidence type="ECO:0000256" key="7">
    <source>
        <dbReference type="ARBA" id="ARBA00023170"/>
    </source>
</evidence>
<dbReference type="CDD" id="cd00637">
    <property type="entry name" value="7tm_classA_rhodopsin-like"/>
    <property type="match status" value="1"/>
</dbReference>
<feature type="transmembrane region" description="Helical" evidence="9">
    <location>
        <begin position="116"/>
        <end position="134"/>
    </location>
</feature>
<evidence type="ECO:0000256" key="3">
    <source>
        <dbReference type="ARBA" id="ARBA00022692"/>
    </source>
</evidence>
<dbReference type="Proteomes" id="UP001163046">
    <property type="component" value="Unassembled WGS sequence"/>
</dbReference>
<sequence>MNYSSALGALTAEGSSFDGPNDEATAPTTFLPTAIFLIFMTVITAPANGFLLLALFKDPLRCFRSPSVLLVKSMSAANFLIGVLVEPLQCALYLSLHMRVDTTSGYFPSLYKATQVIAFLANNTSFITVAVLSVDHLIAVCKPMWYKTKLTTKKISMVILLIWLYSALFGFLALTDIPTKMFHKIDLIANTTTTFLLLLSSYVVLAISYSLHRKRPQRGRNDKQEKRDKRFLMTLHRDSRMPHKLNKS</sequence>
<evidence type="ECO:0000256" key="4">
    <source>
        <dbReference type="ARBA" id="ARBA00022989"/>
    </source>
</evidence>
<keyword evidence="3 9" id="KW-0812">Transmembrane</keyword>
<reference evidence="11" key="1">
    <citation type="submission" date="2023-01" db="EMBL/GenBank/DDBJ databases">
        <title>Genome assembly of the deep-sea coral Lophelia pertusa.</title>
        <authorList>
            <person name="Herrera S."/>
            <person name="Cordes E."/>
        </authorList>
    </citation>
    <scope>NUCLEOTIDE SEQUENCE</scope>
    <source>
        <strain evidence="11">USNM1676648</strain>
        <tissue evidence="11">Polyp</tissue>
    </source>
</reference>
<evidence type="ECO:0000259" key="10">
    <source>
        <dbReference type="PROSITE" id="PS50262"/>
    </source>
</evidence>
<keyword evidence="2" id="KW-1003">Cell membrane</keyword>
<evidence type="ECO:0000256" key="1">
    <source>
        <dbReference type="ARBA" id="ARBA00004651"/>
    </source>
</evidence>
<keyword evidence="4 9" id="KW-1133">Transmembrane helix</keyword>
<dbReference type="AlphaFoldDB" id="A0A9W9YX96"/>
<dbReference type="PROSITE" id="PS50262">
    <property type="entry name" value="G_PROTEIN_RECEP_F1_2"/>
    <property type="match status" value="1"/>
</dbReference>
<organism evidence="11 12">
    <name type="scientific">Desmophyllum pertusum</name>
    <dbReference type="NCBI Taxonomy" id="174260"/>
    <lineage>
        <taxon>Eukaryota</taxon>
        <taxon>Metazoa</taxon>
        <taxon>Cnidaria</taxon>
        <taxon>Anthozoa</taxon>
        <taxon>Hexacorallia</taxon>
        <taxon>Scleractinia</taxon>
        <taxon>Caryophylliina</taxon>
        <taxon>Caryophylliidae</taxon>
        <taxon>Desmophyllum</taxon>
    </lineage>
</organism>
<dbReference type="PANTHER" id="PTHR24249">
    <property type="entry name" value="HISTAMINE RECEPTOR-RELATED G-PROTEIN COUPLED RECEPTOR"/>
    <property type="match status" value="1"/>
</dbReference>
<feature type="transmembrane region" description="Helical" evidence="9">
    <location>
        <begin position="30"/>
        <end position="56"/>
    </location>
</feature>
<feature type="domain" description="G-protein coupled receptors family 1 profile" evidence="10">
    <location>
        <begin position="47"/>
        <end position="171"/>
    </location>
</feature>
<dbReference type="InterPro" id="IPR050569">
    <property type="entry name" value="TAAR"/>
</dbReference>
<gene>
    <name evidence="11" type="ORF">OS493_027352</name>
</gene>
<dbReference type="InterPro" id="IPR017452">
    <property type="entry name" value="GPCR_Rhodpsn_7TM"/>
</dbReference>
<protein>
    <recommendedName>
        <fullName evidence="10">G-protein coupled receptors family 1 profile domain-containing protein</fullName>
    </recommendedName>
</protein>
<evidence type="ECO:0000256" key="9">
    <source>
        <dbReference type="SAM" id="Phobius"/>
    </source>
</evidence>
<feature type="transmembrane region" description="Helical" evidence="9">
    <location>
        <begin position="77"/>
        <end position="96"/>
    </location>
</feature>
<evidence type="ECO:0000256" key="6">
    <source>
        <dbReference type="ARBA" id="ARBA00023136"/>
    </source>
</evidence>
<keyword evidence="5" id="KW-0297">G-protein coupled receptor</keyword>
<dbReference type="GO" id="GO:0004930">
    <property type="term" value="F:G protein-coupled receptor activity"/>
    <property type="evidence" value="ECO:0007669"/>
    <property type="project" value="UniProtKB-KW"/>
</dbReference>
<name>A0A9W9YX96_9CNID</name>
<keyword evidence="7" id="KW-0675">Receptor</keyword>
<dbReference type="EMBL" id="MU826850">
    <property type="protein sequence ID" value="KAJ7371238.1"/>
    <property type="molecule type" value="Genomic_DNA"/>
</dbReference>
<dbReference type="InterPro" id="IPR000276">
    <property type="entry name" value="GPCR_Rhodpsn"/>
</dbReference>
<evidence type="ECO:0000256" key="5">
    <source>
        <dbReference type="ARBA" id="ARBA00023040"/>
    </source>
</evidence>
<feature type="transmembrane region" description="Helical" evidence="9">
    <location>
        <begin position="155"/>
        <end position="175"/>
    </location>
</feature>
<dbReference type="OrthoDB" id="5969983at2759"/>
<dbReference type="SUPFAM" id="SSF81321">
    <property type="entry name" value="Family A G protein-coupled receptor-like"/>
    <property type="match status" value="1"/>
</dbReference>
<dbReference type="PANTHER" id="PTHR24249:SF372">
    <property type="entry name" value="G-PROTEIN COUPLED RECEPTORS FAMILY 1 PROFILE DOMAIN-CONTAINING PROTEIN"/>
    <property type="match status" value="1"/>
</dbReference>
<accession>A0A9W9YX96</accession>
<evidence type="ECO:0000313" key="11">
    <source>
        <dbReference type="EMBL" id="KAJ7371238.1"/>
    </source>
</evidence>
<dbReference type="GO" id="GO:0005886">
    <property type="term" value="C:plasma membrane"/>
    <property type="evidence" value="ECO:0007669"/>
    <property type="project" value="UniProtKB-SubCell"/>
</dbReference>
<comment type="caution">
    <text evidence="11">The sequence shown here is derived from an EMBL/GenBank/DDBJ whole genome shotgun (WGS) entry which is preliminary data.</text>
</comment>
<feature type="transmembrane region" description="Helical" evidence="9">
    <location>
        <begin position="187"/>
        <end position="211"/>
    </location>
</feature>